<dbReference type="Proteomes" id="UP000642809">
    <property type="component" value="Unassembled WGS sequence"/>
</dbReference>
<dbReference type="AlphaFoldDB" id="A0A8J3CYJ0"/>
<organism evidence="2 3">
    <name type="scientific">Mongoliitalea lutea</name>
    <dbReference type="NCBI Taxonomy" id="849756"/>
    <lineage>
        <taxon>Bacteria</taxon>
        <taxon>Pseudomonadati</taxon>
        <taxon>Bacteroidota</taxon>
        <taxon>Cytophagia</taxon>
        <taxon>Cytophagales</taxon>
        <taxon>Cyclobacteriaceae</taxon>
        <taxon>Mongoliitalea</taxon>
    </lineage>
</organism>
<comment type="caution">
    <text evidence="2">The sequence shown here is derived from an EMBL/GenBank/DDBJ whole genome shotgun (WGS) entry which is preliminary data.</text>
</comment>
<name>A0A8J3CYJ0_9BACT</name>
<proteinExistence type="predicted"/>
<reference evidence="2" key="1">
    <citation type="journal article" date="2014" name="Int. J. Syst. Evol. Microbiol.">
        <title>Complete genome sequence of Corynebacterium casei LMG S-19264T (=DSM 44701T), isolated from a smear-ripened cheese.</title>
        <authorList>
            <consortium name="US DOE Joint Genome Institute (JGI-PGF)"/>
            <person name="Walter F."/>
            <person name="Albersmeier A."/>
            <person name="Kalinowski J."/>
            <person name="Ruckert C."/>
        </authorList>
    </citation>
    <scope>NUCLEOTIDE SEQUENCE</scope>
    <source>
        <strain evidence="2">KCTC 23224</strain>
    </source>
</reference>
<evidence type="ECO:0000313" key="2">
    <source>
        <dbReference type="EMBL" id="GHB34888.1"/>
    </source>
</evidence>
<dbReference type="RefSeq" id="WP_189580259.1">
    <property type="nucleotide sequence ID" value="NZ_BMYF01000008.1"/>
</dbReference>
<evidence type="ECO:0000256" key="1">
    <source>
        <dbReference type="SAM" id="Phobius"/>
    </source>
</evidence>
<accession>A0A8J3CYJ0</accession>
<keyword evidence="1" id="KW-0472">Membrane</keyword>
<gene>
    <name evidence="2" type="ORF">GCM10008106_15280</name>
</gene>
<keyword evidence="1" id="KW-0812">Transmembrane</keyword>
<evidence type="ECO:0000313" key="3">
    <source>
        <dbReference type="Proteomes" id="UP000642809"/>
    </source>
</evidence>
<sequence>MNTSIIIILILAFTLLISLYWNLKLYKKYQKFIKPNWEILEDRLVNIGLSILKDASETSKLGEKIEALEKEIAVIKKSVSKT</sequence>
<keyword evidence="3" id="KW-1185">Reference proteome</keyword>
<reference evidence="2" key="2">
    <citation type="submission" date="2020-09" db="EMBL/GenBank/DDBJ databases">
        <authorList>
            <person name="Sun Q."/>
            <person name="Kim S."/>
        </authorList>
    </citation>
    <scope>NUCLEOTIDE SEQUENCE</scope>
    <source>
        <strain evidence="2">KCTC 23224</strain>
    </source>
</reference>
<feature type="transmembrane region" description="Helical" evidence="1">
    <location>
        <begin position="6"/>
        <end position="23"/>
    </location>
</feature>
<keyword evidence="1" id="KW-1133">Transmembrane helix</keyword>
<protein>
    <submittedName>
        <fullName evidence="2">Uncharacterized protein</fullName>
    </submittedName>
</protein>
<dbReference type="EMBL" id="BMYF01000008">
    <property type="protein sequence ID" value="GHB34888.1"/>
    <property type="molecule type" value="Genomic_DNA"/>
</dbReference>